<evidence type="ECO:0000313" key="1">
    <source>
        <dbReference type="EMBL" id="DAF51429.1"/>
    </source>
</evidence>
<reference evidence="1" key="1">
    <citation type="journal article" date="2021" name="Proc. Natl. Acad. Sci. U.S.A.">
        <title>A Catalog of Tens of Thousands of Viruses from Human Metagenomes Reveals Hidden Associations with Chronic Diseases.</title>
        <authorList>
            <person name="Tisza M.J."/>
            <person name="Buck C.B."/>
        </authorList>
    </citation>
    <scope>NUCLEOTIDE SEQUENCE</scope>
    <source>
        <strain evidence="1">CtrCN24</strain>
    </source>
</reference>
<protein>
    <submittedName>
        <fullName evidence="1">Structural protein</fullName>
    </submittedName>
</protein>
<sequence>MAKKFLAGVARALLFANNELIAACKTLTESTFNFAIENEEVRAGAANGLWGKYFHDSALNLTITDAMFSLEYMALNLGVDINQGGITLYESAATGETVAAGGTITLANAPVAFDGSVIAWYKKPADANWTIGTVTGSTLTIGGAQAGDKYCVKYFYQNANARSLKIKTQYVPKVVHIVLLNDLFSGETADVGSATKYGRLIVDIPSFQLDGSNEISLTSSSVGNISLSGSALAVDEGDSCEEDPYYGTMTEEIFGADWKANVRALAPVPSDVTMKVSTSTTIDVYGVFGGMTASKKLNNADLTFAVDSGSAVTVGANTGVITAKATAGDAVVSVKLTGTEVDPAFVHITVEQ</sequence>
<accession>A0A8S5SK53</accession>
<organism evidence="1">
    <name type="scientific">Siphoviridae sp. ctrCN24</name>
    <dbReference type="NCBI Taxonomy" id="2827953"/>
    <lineage>
        <taxon>Viruses</taxon>
        <taxon>Duplodnaviria</taxon>
        <taxon>Heunggongvirae</taxon>
        <taxon>Uroviricota</taxon>
        <taxon>Caudoviricetes</taxon>
    </lineage>
</organism>
<proteinExistence type="predicted"/>
<name>A0A8S5SK53_9CAUD</name>
<dbReference type="EMBL" id="BK032616">
    <property type="protein sequence ID" value="DAF51429.1"/>
    <property type="molecule type" value="Genomic_DNA"/>
</dbReference>